<comment type="subcellular location">
    <subcellularLocation>
        <location evidence="1">Cell envelope</location>
    </subcellularLocation>
</comment>
<dbReference type="InterPro" id="IPR032675">
    <property type="entry name" value="LRR_dom_sf"/>
</dbReference>
<reference evidence="3" key="1">
    <citation type="submission" date="2020-06" db="EMBL/GenBank/DDBJ databases">
        <authorList>
            <consortium name="Plant Systems Biology data submission"/>
        </authorList>
    </citation>
    <scope>NUCLEOTIDE SEQUENCE</scope>
    <source>
        <strain evidence="3">D6</strain>
    </source>
</reference>
<dbReference type="OrthoDB" id="73067at2759"/>
<dbReference type="EMBL" id="CAICTM010000034">
    <property type="protein sequence ID" value="CAB9498255.1"/>
    <property type="molecule type" value="Genomic_DNA"/>
</dbReference>
<dbReference type="Gene3D" id="3.80.10.10">
    <property type="entry name" value="Ribonuclease Inhibitor"/>
    <property type="match status" value="1"/>
</dbReference>
<protein>
    <submittedName>
        <fullName evidence="3">Leucine Rich Repeat</fullName>
    </submittedName>
</protein>
<evidence type="ECO:0000313" key="3">
    <source>
        <dbReference type="EMBL" id="CAB9498255.1"/>
    </source>
</evidence>
<accession>A0A9N8DAJ9</accession>
<gene>
    <name evidence="3" type="ORF">SEMRO_34_G021880.1</name>
</gene>
<evidence type="ECO:0000256" key="2">
    <source>
        <dbReference type="SAM" id="MobiDB-lite"/>
    </source>
</evidence>
<comment type="caution">
    <text evidence="3">The sequence shown here is derived from an EMBL/GenBank/DDBJ whole genome shotgun (WGS) entry which is preliminary data.</text>
</comment>
<organism evidence="3 4">
    <name type="scientific">Seminavis robusta</name>
    <dbReference type="NCBI Taxonomy" id="568900"/>
    <lineage>
        <taxon>Eukaryota</taxon>
        <taxon>Sar</taxon>
        <taxon>Stramenopiles</taxon>
        <taxon>Ochrophyta</taxon>
        <taxon>Bacillariophyta</taxon>
        <taxon>Bacillariophyceae</taxon>
        <taxon>Bacillariophycidae</taxon>
        <taxon>Naviculales</taxon>
        <taxon>Naviculaceae</taxon>
        <taxon>Seminavis</taxon>
    </lineage>
</organism>
<feature type="region of interest" description="Disordered" evidence="2">
    <location>
        <begin position="163"/>
        <end position="222"/>
    </location>
</feature>
<dbReference type="PANTHER" id="PTHR48059:SF30">
    <property type="entry name" value="OS06G0587000 PROTEIN"/>
    <property type="match status" value="1"/>
</dbReference>
<dbReference type="PANTHER" id="PTHR48059">
    <property type="entry name" value="POLYGALACTURONASE INHIBITOR 1"/>
    <property type="match status" value="1"/>
</dbReference>
<sequence>MSTLTPPSFASASGAAGAAYSTSTTVSKQRRPSDPPAPSYREASMLASDAMSSPPPIMPRSKMVAKPVLQQTQTQPHHQETSGVHTVPVPVVREEETPTVTQEMTSTDDSSQNPIDHINNNIIIIDNMQSNNTIDIDTLTSGTCGPERHAQDKLYDQQLQDIQEQQKQASNLNGPSVIFDGDHLKEEKVQEIEAKDDLDEEEGEDHDKFEMGGPEMGVPNAEGSRQKSFRSFFVHLNNTSSRVSQLISRLSGWSDNTPPEYDHDHDHGQRDIGADDLVLPANRSSQKALQARQTCMCIFCILIIAAIIVPVAVCSLAEMCSSNDNDNSDNSSQDDNIPTMAPTTIVPPDLTMPPISVMPNNNRTTTNNNVEFVTVNLGQTGAMIDIPEYTVPQLDDPFSPQYKAYAWFIYTYPAEILQDMPMWRIQQIFALATLFFSLRGGRWHPTNRQQWLNSSMSECQWSSDLVCYGPDDNTQQELEGVVQTISFNDFVFPLNNGTLPMELELLSELRMLQVNGAGLTTEMEAFFPAARLTGLSLFQTLSVGDNQIRGTLPSELGLLSALQSISAQNNALTGAIPSELGLLAGLEQLWLDGNNLSGQVPMPLCQMTIQRGGVDLDVDCATVVCPENCNCDCT</sequence>
<feature type="region of interest" description="Disordered" evidence="2">
    <location>
        <begin position="1"/>
        <end position="88"/>
    </location>
</feature>
<dbReference type="Proteomes" id="UP001153069">
    <property type="component" value="Unassembled WGS sequence"/>
</dbReference>
<dbReference type="InterPro" id="IPR001611">
    <property type="entry name" value="Leu-rich_rpt"/>
</dbReference>
<feature type="compositionally biased region" description="Low complexity" evidence="2">
    <location>
        <begin position="324"/>
        <end position="336"/>
    </location>
</feature>
<feature type="compositionally biased region" description="Low complexity" evidence="2">
    <location>
        <begin position="8"/>
        <end position="27"/>
    </location>
</feature>
<feature type="compositionally biased region" description="Basic and acidic residues" evidence="2">
    <location>
        <begin position="180"/>
        <end position="195"/>
    </location>
</feature>
<evidence type="ECO:0000313" key="4">
    <source>
        <dbReference type="Proteomes" id="UP001153069"/>
    </source>
</evidence>
<keyword evidence="4" id="KW-1185">Reference proteome</keyword>
<name>A0A9N8DAJ9_9STRA</name>
<proteinExistence type="predicted"/>
<dbReference type="Pfam" id="PF00560">
    <property type="entry name" value="LRR_1"/>
    <property type="match status" value="1"/>
</dbReference>
<dbReference type="SUPFAM" id="SSF52058">
    <property type="entry name" value="L domain-like"/>
    <property type="match status" value="1"/>
</dbReference>
<dbReference type="AlphaFoldDB" id="A0A9N8DAJ9"/>
<evidence type="ECO:0000256" key="1">
    <source>
        <dbReference type="ARBA" id="ARBA00004196"/>
    </source>
</evidence>
<dbReference type="InterPro" id="IPR051848">
    <property type="entry name" value="PGIP"/>
</dbReference>
<feature type="region of interest" description="Disordered" evidence="2">
    <location>
        <begin position="324"/>
        <end position="345"/>
    </location>
</feature>